<evidence type="ECO:0000313" key="3">
    <source>
        <dbReference type="Proteomes" id="UP000093226"/>
    </source>
</evidence>
<dbReference type="Proteomes" id="UP000093226">
    <property type="component" value="Unassembled WGS sequence"/>
</dbReference>
<evidence type="ECO:0000256" key="1">
    <source>
        <dbReference type="SAM" id="Phobius"/>
    </source>
</evidence>
<keyword evidence="1" id="KW-0472">Membrane</keyword>
<evidence type="ECO:0000313" key="2">
    <source>
        <dbReference type="EMBL" id="OCB69865.1"/>
    </source>
</evidence>
<name>A0A1B9DJJ1_9FLAO</name>
<reference evidence="3" key="1">
    <citation type="submission" date="2016-03" db="EMBL/GenBank/DDBJ databases">
        <title>Draft genome sequence of Paenibacillus glacialis DSM 22343.</title>
        <authorList>
            <person name="Shin S.-K."/>
            <person name="Yi H."/>
        </authorList>
    </citation>
    <scope>NUCLEOTIDE SEQUENCE [LARGE SCALE GENOMIC DNA]</scope>
    <source>
        <strain evidence="3">NBRC 105008</strain>
    </source>
</reference>
<proteinExistence type="predicted"/>
<keyword evidence="1" id="KW-0812">Transmembrane</keyword>
<dbReference type="AlphaFoldDB" id="A0A1B9DJJ1"/>
<keyword evidence="1" id="KW-1133">Transmembrane helix</keyword>
<protein>
    <submittedName>
        <fullName evidence="2">Uncharacterized protein</fullName>
    </submittedName>
</protein>
<comment type="caution">
    <text evidence="2">The sequence shown here is derived from an EMBL/GenBank/DDBJ whole genome shotgun (WGS) entry which is preliminary data.</text>
</comment>
<gene>
    <name evidence="2" type="ORF">FBGL_13225</name>
</gene>
<organism evidence="2 3">
    <name type="scientific">Flavobacterium glycines</name>
    <dbReference type="NCBI Taxonomy" id="551990"/>
    <lineage>
        <taxon>Bacteria</taxon>
        <taxon>Pseudomonadati</taxon>
        <taxon>Bacteroidota</taxon>
        <taxon>Flavobacteriia</taxon>
        <taxon>Flavobacteriales</taxon>
        <taxon>Flavobacteriaceae</taxon>
        <taxon>Flavobacterium</taxon>
    </lineage>
</organism>
<feature type="transmembrane region" description="Helical" evidence="1">
    <location>
        <begin position="20"/>
        <end position="39"/>
    </location>
</feature>
<sequence length="59" mass="7067">MKLQPLSIGLTFTKSKKLAFLYSYIFSCWFYYVNFAVNFKKGSVLNYNYFTFFNSKFIS</sequence>
<dbReference type="EMBL" id="LVEO01000024">
    <property type="protein sequence ID" value="OCB69865.1"/>
    <property type="molecule type" value="Genomic_DNA"/>
</dbReference>
<accession>A0A1B9DJJ1</accession>